<evidence type="ECO:0000313" key="3">
    <source>
        <dbReference type="EMBL" id="GAA1724017.1"/>
    </source>
</evidence>
<proteinExistence type="predicted"/>
<feature type="region of interest" description="Disordered" evidence="1">
    <location>
        <begin position="166"/>
        <end position="189"/>
    </location>
</feature>
<feature type="transmembrane region" description="Helical" evidence="2">
    <location>
        <begin position="195"/>
        <end position="218"/>
    </location>
</feature>
<feature type="transmembrane region" description="Helical" evidence="2">
    <location>
        <begin position="74"/>
        <end position="95"/>
    </location>
</feature>
<dbReference type="EMBL" id="BAAAPM010000003">
    <property type="protein sequence ID" value="GAA1724017.1"/>
    <property type="molecule type" value="Genomic_DNA"/>
</dbReference>
<keyword evidence="4" id="KW-1185">Reference proteome</keyword>
<reference evidence="3 4" key="1">
    <citation type="journal article" date="2019" name="Int. J. Syst. Evol. Microbiol.">
        <title>The Global Catalogue of Microorganisms (GCM) 10K type strain sequencing project: providing services to taxonomists for standard genome sequencing and annotation.</title>
        <authorList>
            <consortium name="The Broad Institute Genomics Platform"/>
            <consortium name="The Broad Institute Genome Sequencing Center for Infectious Disease"/>
            <person name="Wu L."/>
            <person name="Ma J."/>
        </authorList>
    </citation>
    <scope>NUCLEOTIDE SEQUENCE [LARGE SCALE GENOMIC DNA]</scope>
    <source>
        <strain evidence="3 4">JCM 15589</strain>
    </source>
</reference>
<feature type="transmembrane region" description="Helical" evidence="2">
    <location>
        <begin position="140"/>
        <end position="160"/>
    </location>
</feature>
<keyword evidence="2" id="KW-1133">Transmembrane helix</keyword>
<evidence type="ECO:0000256" key="1">
    <source>
        <dbReference type="SAM" id="MobiDB-lite"/>
    </source>
</evidence>
<name>A0ABN2JE89_9MICO</name>
<evidence type="ECO:0000313" key="4">
    <source>
        <dbReference type="Proteomes" id="UP001501138"/>
    </source>
</evidence>
<sequence length="312" mass="33039">MTRPPPAPEAEQPGTLGRVWSVLGSVVAPATFVTAILFYFGYVSTRAQYLYFGVDVDLLGYSTQEFVMRSPGPLLVPMLGMLVVGAGLVLADAALRRRLAEAPEPVARRWTRGLGLGGSAVLTVGVVLLLAYPALGAWSYYPLVTPLVIGAGAAALAYGLTWARRHPPGDPPGHPPGDGAARGPRPAGPDPARTATLLLVLTVIAALFWATGTVAEWAGRGQAKELARDLGSLPAVVVDTPQRLQVGDPAVTEEDLAAGDGEYRFRYRGLRLLVEGGGTLFLVPERWSPHGSTLVVPLDDVRVKLRFVNDPP</sequence>
<protein>
    <submittedName>
        <fullName evidence="3">Uncharacterized protein</fullName>
    </submittedName>
</protein>
<dbReference type="RefSeq" id="WP_344248082.1">
    <property type="nucleotide sequence ID" value="NZ_BAAAPM010000003.1"/>
</dbReference>
<evidence type="ECO:0000256" key="2">
    <source>
        <dbReference type="SAM" id="Phobius"/>
    </source>
</evidence>
<keyword evidence="2" id="KW-0812">Transmembrane</keyword>
<feature type="transmembrane region" description="Helical" evidence="2">
    <location>
        <begin position="116"/>
        <end position="134"/>
    </location>
</feature>
<accession>A0ABN2JE89</accession>
<gene>
    <name evidence="3" type="ORF">GCM10009809_19760</name>
</gene>
<comment type="caution">
    <text evidence="3">The sequence shown here is derived from an EMBL/GenBank/DDBJ whole genome shotgun (WGS) entry which is preliminary data.</text>
</comment>
<organism evidence="3 4">
    <name type="scientific">Isoptericola hypogeus</name>
    <dbReference type="NCBI Taxonomy" id="300179"/>
    <lineage>
        <taxon>Bacteria</taxon>
        <taxon>Bacillati</taxon>
        <taxon>Actinomycetota</taxon>
        <taxon>Actinomycetes</taxon>
        <taxon>Micrococcales</taxon>
        <taxon>Promicromonosporaceae</taxon>
        <taxon>Isoptericola</taxon>
    </lineage>
</organism>
<feature type="transmembrane region" description="Helical" evidence="2">
    <location>
        <begin position="20"/>
        <end position="42"/>
    </location>
</feature>
<keyword evidence="2" id="KW-0472">Membrane</keyword>
<dbReference type="Proteomes" id="UP001501138">
    <property type="component" value="Unassembled WGS sequence"/>
</dbReference>
<feature type="compositionally biased region" description="Low complexity" evidence="1">
    <location>
        <begin position="177"/>
        <end position="189"/>
    </location>
</feature>